<dbReference type="OrthoDB" id="2060353at2"/>
<evidence type="ECO:0000313" key="1">
    <source>
        <dbReference type="EMBL" id="EWM54832.1"/>
    </source>
</evidence>
<dbReference type="AlphaFoldDB" id="W7V205"/>
<dbReference type="RefSeq" id="WP_019679277.1">
    <property type="nucleotide sequence ID" value="NZ_ATAX01000008.1"/>
</dbReference>
<keyword evidence="2" id="KW-1185">Reference proteome</keyword>
<dbReference type="Proteomes" id="UP000019365">
    <property type="component" value="Unassembled WGS sequence"/>
</dbReference>
<accession>W7V205</accession>
<organism evidence="1 2">
    <name type="scientific">Ruminococcus flavefaciens 007c</name>
    <dbReference type="NCBI Taxonomy" id="1341157"/>
    <lineage>
        <taxon>Bacteria</taxon>
        <taxon>Bacillati</taxon>
        <taxon>Bacillota</taxon>
        <taxon>Clostridia</taxon>
        <taxon>Eubacteriales</taxon>
        <taxon>Oscillospiraceae</taxon>
        <taxon>Ruminococcus</taxon>
    </lineage>
</organism>
<sequence>MFTFRNATKEEAEEIFKLSYGGNWIYDTGTAGEKEYALFLGKVMARFGKNGSLSTDWECMYSYPIAAEDENGNKYIVEIYHGSGGPSYSIPTDFENDDIKSKYEQAAKELVEYIESAEPVDYEWESIYADIPARIKYIIKDGKVTVEDEIMDFEELGL</sequence>
<proteinExistence type="predicted"/>
<evidence type="ECO:0000313" key="2">
    <source>
        <dbReference type="Proteomes" id="UP000019365"/>
    </source>
</evidence>
<reference evidence="1 2" key="1">
    <citation type="journal article" date="2014" name="PLoS ONE">
        <title>Rumen cellulosomics: divergent fiber-degrading strategies revealed by comparative genome-wide analysis of six ruminococcal strains.</title>
        <authorList>
            <person name="Dassa B."/>
            <person name="Borovok I."/>
            <person name="Ruimy-Israeli V."/>
            <person name="Lamed R."/>
            <person name="Flint H.J."/>
            <person name="Duncan S.H."/>
            <person name="Henrissat B."/>
            <person name="Coutinho P."/>
            <person name="Morrison M."/>
            <person name="Mosoni P."/>
            <person name="Yeoman C.J."/>
            <person name="White B.A."/>
            <person name="Bayer E.A."/>
        </authorList>
    </citation>
    <scope>NUCLEOTIDE SEQUENCE [LARGE SCALE GENOMIC DNA]</scope>
    <source>
        <strain evidence="1 2">007c</strain>
    </source>
</reference>
<gene>
    <name evidence="1" type="ORF">RF007C_10870</name>
</gene>
<dbReference type="EMBL" id="ATAX01000008">
    <property type="protein sequence ID" value="EWM54832.1"/>
    <property type="molecule type" value="Genomic_DNA"/>
</dbReference>
<protein>
    <submittedName>
        <fullName evidence="1">Uncharacterized protein</fullName>
    </submittedName>
</protein>
<comment type="caution">
    <text evidence="1">The sequence shown here is derived from an EMBL/GenBank/DDBJ whole genome shotgun (WGS) entry which is preliminary data.</text>
</comment>
<dbReference type="PATRIC" id="fig|1341157.4.peg.447"/>
<name>W7V205_RUMFL</name>